<dbReference type="Proteomes" id="UP000249547">
    <property type="component" value="Unassembled WGS sequence"/>
</dbReference>
<gene>
    <name evidence="1" type="ORF">LX64_04576</name>
</gene>
<protein>
    <submittedName>
        <fullName evidence="1">Uncharacterized protein</fullName>
    </submittedName>
</protein>
<keyword evidence="2" id="KW-1185">Reference proteome</keyword>
<accession>A0A327Q867</accession>
<sequence>MNLPFIYLVCGLALGLQACSVKASKQEHIERQNSQINQATRREMQIISEQFIRQLGKGDTTAAKKMMAQQLVDNLDRFPALSAAFARDFTGLLTLLEEVEVLSDGKEAVHNIQYDSELLGKYNFKYYIANKQMYFAQYSFGNDQKQFLVLLGFGREDKDSQWKLFRFFYGPYSYYHKNAGSYFNMAQQYKHNKDTMQELLNAFAAQALLSPIGEALELANQEIIYKHYQSAVNAFVQKYPTDYPFQLKEIPSKPMIYAFTFSPNEQSVRLKVSLVSKKFDDEAGLQKELEDITAVLKTKFPGITGGQTEVVYSVCDKDYVNNAGFRSKEMIIKVI</sequence>
<dbReference type="AlphaFoldDB" id="A0A327Q867"/>
<dbReference type="EMBL" id="QLLL01000010">
    <property type="protein sequence ID" value="RAI99442.1"/>
    <property type="molecule type" value="Genomic_DNA"/>
</dbReference>
<comment type="caution">
    <text evidence="1">The sequence shown here is derived from an EMBL/GenBank/DDBJ whole genome shotgun (WGS) entry which is preliminary data.</text>
</comment>
<dbReference type="RefSeq" id="WP_111599963.1">
    <property type="nucleotide sequence ID" value="NZ_QLLL01000010.1"/>
</dbReference>
<proteinExistence type="predicted"/>
<organism evidence="1 2">
    <name type="scientific">Chitinophaga skermanii</name>
    <dbReference type="NCBI Taxonomy" id="331697"/>
    <lineage>
        <taxon>Bacteria</taxon>
        <taxon>Pseudomonadati</taxon>
        <taxon>Bacteroidota</taxon>
        <taxon>Chitinophagia</taxon>
        <taxon>Chitinophagales</taxon>
        <taxon>Chitinophagaceae</taxon>
        <taxon>Chitinophaga</taxon>
    </lineage>
</organism>
<name>A0A327Q867_9BACT</name>
<reference evidence="1 2" key="1">
    <citation type="submission" date="2018-06" db="EMBL/GenBank/DDBJ databases">
        <title>Genomic Encyclopedia of Archaeal and Bacterial Type Strains, Phase II (KMG-II): from individual species to whole genera.</title>
        <authorList>
            <person name="Goeker M."/>
        </authorList>
    </citation>
    <scope>NUCLEOTIDE SEQUENCE [LARGE SCALE GENOMIC DNA]</scope>
    <source>
        <strain evidence="1 2">DSM 23857</strain>
    </source>
</reference>
<evidence type="ECO:0000313" key="1">
    <source>
        <dbReference type="EMBL" id="RAI99442.1"/>
    </source>
</evidence>
<evidence type="ECO:0000313" key="2">
    <source>
        <dbReference type="Proteomes" id="UP000249547"/>
    </source>
</evidence>